<feature type="domain" description="AAA+ ATPase" evidence="5">
    <location>
        <begin position="422"/>
        <end position="579"/>
    </location>
</feature>
<dbReference type="InterPro" id="IPR027417">
    <property type="entry name" value="P-loop_NTPase"/>
</dbReference>
<sequence>MVGAVSAIDFGKDDGTGPVTADGMMPLWAVSLGWELRRGRQVVISGQIRDRWWFEDRPASFRELVAGVLEVRGADVVGWWDPVAGLTFPLPGHAERFARLAADRPGGGARSEGPGAPGADRRSDSRAPGGSRPWAASGTPDDGRARAASGPLEDDRPQADSRAPEDGRPRSDARTQRGAERRRDRSSLLAPRPGAPPRAFDDAVAVAHRLAASPDAATAFVFQDVDHHLPPGQPESNAGYLRLRAAMTDAVPAHVAQAGRRPYARNAVLCAVGDVGRLPGWFHLEDPRIATLHVGPPDPSERRLWLTWLRGDFNGATNATRHDLEALVGATDGMRGWDIDALARTSWLREAPLQKPDKLLELHRLNVSVDPWTQLDRHTVARAADVLGDRVVGQSTAVEAVAAALRSAYVGVDFGGSGTARPRGAFFFVGPTGVGKTELAKAVAELMFGDQSAYARFDMSEYQQEHAAERLAGAPPGYIGHEQGGELTRRVQERPFSVLLFDEIEKAHPRVLDKFLQILEDGRLTDGRGQTAYFSQCLIIFTSNTGADAVQDLLSEGDEDVPYAALEAHFTRAVEEKFRAIGRPEIYGRLKPGVVVFDMLRREHIVRIADRLLDQLTESVRERHQVELAPDPASLHPWITERMSDPEHQAYGGRQIRNELERLRAAVVSHFLACPRPRAAGSGSASTPTARRGSEPTGRGQGPGKGRADHMLAIAIGLRVARVGRLDPDGRPTVTVTDLAGADAAADPASALAALGAGATDEEAALALPATADRRAEARLRRAAEDVGLRVSRIVPEPVAAALHYGAIAEGVHRTVLVADQTAGAVDLTVLAITPDLTVRVVTTRTAQLADDHGLAALARELAEAAPDAVLLSGDLYATPARRADVESLPEAQGLTVRCRTPELAVVHGLLLLEDFGLLRVATGPAPASTGFPLPWRTRNREPGPHRRKTPNHTASPLRAR</sequence>
<evidence type="ECO:0000256" key="4">
    <source>
        <dbReference type="SAM" id="MobiDB-lite"/>
    </source>
</evidence>
<dbReference type="PRINTS" id="PR00300">
    <property type="entry name" value="CLPPROTEASEA"/>
</dbReference>
<dbReference type="SUPFAM" id="SSF53067">
    <property type="entry name" value="Actin-like ATPase domain"/>
    <property type="match status" value="1"/>
</dbReference>
<dbReference type="SMART" id="SM00382">
    <property type="entry name" value="AAA"/>
    <property type="match status" value="1"/>
</dbReference>
<evidence type="ECO:0000256" key="2">
    <source>
        <dbReference type="ARBA" id="ARBA00022840"/>
    </source>
</evidence>
<gene>
    <name evidence="6" type="ORF">SMD44_07843</name>
</gene>
<dbReference type="Pfam" id="PF00012">
    <property type="entry name" value="HSP70"/>
    <property type="match status" value="1"/>
</dbReference>
<organism evidence="6 7">
    <name type="scientific">Streptomyces alboflavus</name>
    <dbReference type="NCBI Taxonomy" id="67267"/>
    <lineage>
        <taxon>Bacteria</taxon>
        <taxon>Bacillati</taxon>
        <taxon>Actinomycetota</taxon>
        <taxon>Actinomycetes</taxon>
        <taxon>Kitasatosporales</taxon>
        <taxon>Streptomycetaceae</taxon>
        <taxon>Streptomyces</taxon>
    </lineage>
</organism>
<accession>A0A1Z1WPJ9</accession>
<protein>
    <submittedName>
        <fullName evidence="6">ATPase AAA</fullName>
    </submittedName>
</protein>
<dbReference type="Gene3D" id="3.90.640.10">
    <property type="entry name" value="Actin, Chain A, domain 4"/>
    <property type="match status" value="1"/>
</dbReference>
<dbReference type="eggNOG" id="COG0542">
    <property type="taxonomic scope" value="Bacteria"/>
</dbReference>
<dbReference type="CDD" id="cd19499">
    <property type="entry name" value="RecA-like_ClpB_Hsp104-like"/>
    <property type="match status" value="1"/>
</dbReference>
<dbReference type="PANTHER" id="PTHR11638">
    <property type="entry name" value="ATP-DEPENDENT CLP PROTEASE"/>
    <property type="match status" value="1"/>
</dbReference>
<feature type="region of interest" description="Disordered" evidence="4">
    <location>
        <begin position="929"/>
        <end position="961"/>
    </location>
</feature>
<dbReference type="InterPro" id="IPR001270">
    <property type="entry name" value="ClpA/B"/>
</dbReference>
<dbReference type="Proteomes" id="UP000195880">
    <property type="component" value="Chromosome"/>
</dbReference>
<evidence type="ECO:0000256" key="3">
    <source>
        <dbReference type="ARBA" id="ARBA00023186"/>
    </source>
</evidence>
<keyword evidence="2" id="KW-0067">ATP-binding</keyword>
<dbReference type="GO" id="GO:0005737">
    <property type="term" value="C:cytoplasm"/>
    <property type="evidence" value="ECO:0007669"/>
    <property type="project" value="TreeGrafter"/>
</dbReference>
<evidence type="ECO:0000259" key="5">
    <source>
        <dbReference type="SMART" id="SM00382"/>
    </source>
</evidence>
<dbReference type="GO" id="GO:0005524">
    <property type="term" value="F:ATP binding"/>
    <property type="evidence" value="ECO:0007669"/>
    <property type="project" value="UniProtKB-KW"/>
</dbReference>
<keyword evidence="1" id="KW-0547">Nucleotide-binding</keyword>
<dbReference type="KEGG" id="salf:SMD44_07843"/>
<keyword evidence="7" id="KW-1185">Reference proteome</keyword>
<dbReference type="PANTHER" id="PTHR11638:SF18">
    <property type="entry name" value="HEAT SHOCK PROTEIN 104"/>
    <property type="match status" value="1"/>
</dbReference>
<keyword evidence="3" id="KW-0143">Chaperone</keyword>
<evidence type="ECO:0000256" key="1">
    <source>
        <dbReference type="ARBA" id="ARBA00022741"/>
    </source>
</evidence>
<evidence type="ECO:0000313" key="6">
    <source>
        <dbReference type="EMBL" id="ARX88356.1"/>
    </source>
</evidence>
<feature type="region of interest" description="Disordered" evidence="4">
    <location>
        <begin position="677"/>
        <end position="707"/>
    </location>
</feature>
<dbReference type="Gene3D" id="3.30.420.40">
    <property type="match status" value="2"/>
</dbReference>
<dbReference type="InterPro" id="IPR003959">
    <property type="entry name" value="ATPase_AAA_core"/>
</dbReference>
<dbReference type="InterPro" id="IPR050130">
    <property type="entry name" value="ClpA_ClpB"/>
</dbReference>
<dbReference type="InterPro" id="IPR013126">
    <property type="entry name" value="Hsp_70_fam"/>
</dbReference>
<dbReference type="InterPro" id="IPR043129">
    <property type="entry name" value="ATPase_NBD"/>
</dbReference>
<dbReference type="Pfam" id="PF07724">
    <property type="entry name" value="AAA_2"/>
    <property type="match status" value="1"/>
</dbReference>
<dbReference type="GO" id="GO:0034605">
    <property type="term" value="P:cellular response to heat"/>
    <property type="evidence" value="ECO:0007669"/>
    <property type="project" value="TreeGrafter"/>
</dbReference>
<dbReference type="GO" id="GO:0016887">
    <property type="term" value="F:ATP hydrolysis activity"/>
    <property type="evidence" value="ECO:0007669"/>
    <property type="project" value="InterPro"/>
</dbReference>
<name>A0A1Z1WPJ9_9ACTN</name>
<dbReference type="GO" id="GO:0140662">
    <property type="term" value="F:ATP-dependent protein folding chaperone"/>
    <property type="evidence" value="ECO:0007669"/>
    <property type="project" value="InterPro"/>
</dbReference>
<dbReference type="InterPro" id="IPR003593">
    <property type="entry name" value="AAA+_ATPase"/>
</dbReference>
<feature type="region of interest" description="Disordered" evidence="4">
    <location>
        <begin position="103"/>
        <end position="197"/>
    </location>
</feature>
<dbReference type="AlphaFoldDB" id="A0A1Z1WPJ9"/>
<feature type="compositionally biased region" description="Basic and acidic residues" evidence="4">
    <location>
        <begin position="153"/>
        <end position="186"/>
    </location>
</feature>
<dbReference type="SUPFAM" id="SSF52540">
    <property type="entry name" value="P-loop containing nucleoside triphosphate hydrolases"/>
    <property type="match status" value="1"/>
</dbReference>
<evidence type="ECO:0000313" key="7">
    <source>
        <dbReference type="Proteomes" id="UP000195880"/>
    </source>
</evidence>
<reference evidence="6 7" key="1">
    <citation type="submission" date="2017-05" db="EMBL/GenBank/DDBJ databases">
        <title>Streptomyces alboflavus Genome sequencing and assembly.</title>
        <authorList>
            <person name="Wang Y."/>
            <person name="Du B."/>
            <person name="Ding Y."/>
            <person name="Liu H."/>
            <person name="Hou Q."/>
            <person name="Liu K."/>
            <person name="Wang C."/>
            <person name="Yao L."/>
        </authorList>
    </citation>
    <scope>NUCLEOTIDE SEQUENCE [LARGE SCALE GENOMIC DNA]</scope>
    <source>
        <strain evidence="6 7">MDJK44</strain>
    </source>
</reference>
<dbReference type="STRING" id="67267.GCA_000716675_01983"/>
<feature type="compositionally biased region" description="Low complexity" evidence="4">
    <location>
        <begin position="677"/>
        <end position="691"/>
    </location>
</feature>
<dbReference type="EMBL" id="CP021748">
    <property type="protein sequence ID" value="ARX88356.1"/>
    <property type="molecule type" value="Genomic_DNA"/>
</dbReference>
<dbReference type="Gene3D" id="3.40.50.300">
    <property type="entry name" value="P-loop containing nucleotide triphosphate hydrolases"/>
    <property type="match status" value="1"/>
</dbReference>
<proteinExistence type="predicted"/>